<dbReference type="Proteomes" id="UP000230161">
    <property type="component" value="Unassembled WGS sequence"/>
</dbReference>
<dbReference type="PANTHER" id="PTHR38459:SF1">
    <property type="entry name" value="PROPHAGE BACTOPRENOL-LINKED GLUCOSE TRANSLOCASE HOMOLOG"/>
    <property type="match status" value="1"/>
</dbReference>
<dbReference type="Pfam" id="PF04138">
    <property type="entry name" value="GtrA_DPMS_TM"/>
    <property type="match status" value="1"/>
</dbReference>
<reference evidence="8 9" key="1">
    <citation type="submission" date="2017-11" db="EMBL/GenBank/DDBJ databases">
        <title>Genomic Encyclopedia of Archaeal and Bacterial Type Strains, Phase II (KMG-II): From Individual Species to Whole Genera.</title>
        <authorList>
            <person name="Goeker M."/>
        </authorList>
    </citation>
    <scope>NUCLEOTIDE SEQUENCE [LARGE SCALE GENOMIC DNA]</scope>
    <source>
        <strain evidence="8 9">DSM 25625</strain>
    </source>
</reference>
<dbReference type="InterPro" id="IPR007267">
    <property type="entry name" value="GtrA_DPMS_TM"/>
</dbReference>
<evidence type="ECO:0000313" key="9">
    <source>
        <dbReference type="Proteomes" id="UP000230161"/>
    </source>
</evidence>
<accession>A0A2M9BV53</accession>
<dbReference type="RefSeq" id="WP_100345457.1">
    <property type="nucleotide sequence ID" value="NZ_PGFB01000004.1"/>
</dbReference>
<protein>
    <submittedName>
        <fullName evidence="8">Putative flippase GtrA</fullName>
    </submittedName>
</protein>
<comment type="caution">
    <text evidence="8">The sequence shown here is derived from an EMBL/GenBank/DDBJ whole genome shotgun (WGS) entry which is preliminary data.</text>
</comment>
<evidence type="ECO:0000256" key="6">
    <source>
        <dbReference type="SAM" id="Phobius"/>
    </source>
</evidence>
<organism evidence="8 9">
    <name type="scientific">Compostimonas suwonensis</name>
    <dbReference type="NCBI Taxonomy" id="1048394"/>
    <lineage>
        <taxon>Bacteria</taxon>
        <taxon>Bacillati</taxon>
        <taxon>Actinomycetota</taxon>
        <taxon>Actinomycetes</taxon>
        <taxon>Micrococcales</taxon>
        <taxon>Microbacteriaceae</taxon>
        <taxon>Compostimonas</taxon>
    </lineage>
</organism>
<feature type="transmembrane region" description="Helical" evidence="6">
    <location>
        <begin position="16"/>
        <end position="40"/>
    </location>
</feature>
<evidence type="ECO:0000256" key="4">
    <source>
        <dbReference type="ARBA" id="ARBA00022989"/>
    </source>
</evidence>
<evidence type="ECO:0000256" key="3">
    <source>
        <dbReference type="ARBA" id="ARBA00022692"/>
    </source>
</evidence>
<dbReference type="EMBL" id="PGFB01000004">
    <property type="protein sequence ID" value="PJJ61762.1"/>
    <property type="molecule type" value="Genomic_DNA"/>
</dbReference>
<dbReference type="AlphaFoldDB" id="A0A2M9BV53"/>
<keyword evidence="9" id="KW-1185">Reference proteome</keyword>
<feature type="transmembrane region" description="Helical" evidence="6">
    <location>
        <begin position="124"/>
        <end position="143"/>
    </location>
</feature>
<dbReference type="GO" id="GO:0005886">
    <property type="term" value="C:plasma membrane"/>
    <property type="evidence" value="ECO:0007669"/>
    <property type="project" value="TreeGrafter"/>
</dbReference>
<keyword evidence="5 6" id="KW-0472">Membrane</keyword>
<dbReference type="PANTHER" id="PTHR38459">
    <property type="entry name" value="PROPHAGE BACTOPRENOL-LINKED GLUCOSE TRANSLOCASE HOMOLOG"/>
    <property type="match status" value="1"/>
</dbReference>
<name>A0A2M9BV53_9MICO</name>
<feature type="transmembrane region" description="Helical" evidence="6">
    <location>
        <begin position="52"/>
        <end position="69"/>
    </location>
</feature>
<dbReference type="InterPro" id="IPR051401">
    <property type="entry name" value="GtrA_CellWall_Glycosyl"/>
</dbReference>
<sequence>MTTVTPSRWSALIGQILKFGAVGAVGLVIDVVISNVLWLTVLAPSVVHEGPIIAKFISTVVAIFANWIGNRYWTFAKDRQKNTMREGIEFFAVSVVGMVIPLLCLWVTHYLLDFTSIWADNVSSNVIGLGLGAVFRFVLYRYWVYAPNRKHRTLRPPAEALPLAPDSGLV</sequence>
<evidence type="ECO:0000256" key="1">
    <source>
        <dbReference type="ARBA" id="ARBA00004141"/>
    </source>
</evidence>
<feature type="transmembrane region" description="Helical" evidence="6">
    <location>
        <begin position="90"/>
        <end position="112"/>
    </location>
</feature>
<evidence type="ECO:0000256" key="2">
    <source>
        <dbReference type="ARBA" id="ARBA00009399"/>
    </source>
</evidence>
<comment type="subcellular location">
    <subcellularLocation>
        <location evidence="1">Membrane</location>
        <topology evidence="1">Multi-pass membrane protein</topology>
    </subcellularLocation>
</comment>
<gene>
    <name evidence="8" type="ORF">CLV54_2712</name>
</gene>
<dbReference type="OrthoDB" id="9807815at2"/>
<comment type="similarity">
    <text evidence="2">Belongs to the GtrA family.</text>
</comment>
<evidence type="ECO:0000313" key="8">
    <source>
        <dbReference type="EMBL" id="PJJ61762.1"/>
    </source>
</evidence>
<proteinExistence type="inferred from homology"/>
<evidence type="ECO:0000256" key="5">
    <source>
        <dbReference type="ARBA" id="ARBA00023136"/>
    </source>
</evidence>
<dbReference type="GO" id="GO:0000271">
    <property type="term" value="P:polysaccharide biosynthetic process"/>
    <property type="evidence" value="ECO:0007669"/>
    <property type="project" value="InterPro"/>
</dbReference>
<evidence type="ECO:0000259" key="7">
    <source>
        <dbReference type="Pfam" id="PF04138"/>
    </source>
</evidence>
<feature type="domain" description="GtrA/DPMS transmembrane" evidence="7">
    <location>
        <begin position="18"/>
        <end position="144"/>
    </location>
</feature>
<keyword evidence="4 6" id="KW-1133">Transmembrane helix</keyword>
<keyword evidence="3 6" id="KW-0812">Transmembrane</keyword>